<protein>
    <recommendedName>
        <fullName evidence="9">Peptidase S54 rhomboid domain-containing protein</fullName>
    </recommendedName>
</protein>
<feature type="domain" description="Peptidase S54 rhomboid" evidence="9">
    <location>
        <begin position="78"/>
        <end position="218"/>
    </location>
</feature>
<feature type="transmembrane region" description="Helical" evidence="8">
    <location>
        <begin position="303"/>
        <end position="326"/>
    </location>
</feature>
<feature type="transmembrane region" description="Helical" evidence="8">
    <location>
        <begin position="119"/>
        <end position="143"/>
    </location>
</feature>
<evidence type="ECO:0000256" key="6">
    <source>
        <dbReference type="ARBA" id="ARBA00022989"/>
    </source>
</evidence>
<comment type="caution">
    <text evidence="10">The sequence shown here is derived from an EMBL/GenBank/DDBJ whole genome shotgun (WGS) entry which is preliminary data.</text>
</comment>
<feature type="transmembrane region" description="Helical" evidence="8">
    <location>
        <begin position="155"/>
        <end position="174"/>
    </location>
</feature>
<name>A0A9J6GV70_HAELO</name>
<comment type="subcellular location">
    <subcellularLocation>
        <location evidence="1">Membrane</location>
        <topology evidence="1">Multi-pass membrane protein</topology>
    </subcellularLocation>
</comment>
<evidence type="ECO:0000313" key="11">
    <source>
        <dbReference type="Proteomes" id="UP000821853"/>
    </source>
</evidence>
<evidence type="ECO:0000256" key="4">
    <source>
        <dbReference type="ARBA" id="ARBA00022692"/>
    </source>
</evidence>
<gene>
    <name evidence="10" type="ORF">HPB48_013631</name>
</gene>
<dbReference type="InterPro" id="IPR035952">
    <property type="entry name" value="Rhomboid-like_sf"/>
</dbReference>
<keyword evidence="4 8" id="KW-0812">Transmembrane</keyword>
<evidence type="ECO:0000256" key="7">
    <source>
        <dbReference type="ARBA" id="ARBA00023136"/>
    </source>
</evidence>
<dbReference type="OrthoDB" id="10257275at2759"/>
<dbReference type="InterPro" id="IPR022764">
    <property type="entry name" value="Peptidase_S54_rhomboid_dom"/>
</dbReference>
<keyword evidence="11" id="KW-1185">Reference proteome</keyword>
<accession>A0A9J6GV70</accession>
<evidence type="ECO:0000313" key="10">
    <source>
        <dbReference type="EMBL" id="KAH9379365.1"/>
    </source>
</evidence>
<dbReference type="EMBL" id="JABSTR010000009">
    <property type="protein sequence ID" value="KAH9379365.1"/>
    <property type="molecule type" value="Genomic_DNA"/>
</dbReference>
<evidence type="ECO:0000256" key="8">
    <source>
        <dbReference type="SAM" id="Phobius"/>
    </source>
</evidence>
<evidence type="ECO:0000256" key="2">
    <source>
        <dbReference type="ARBA" id="ARBA00009045"/>
    </source>
</evidence>
<organism evidence="10 11">
    <name type="scientific">Haemaphysalis longicornis</name>
    <name type="common">Bush tick</name>
    <dbReference type="NCBI Taxonomy" id="44386"/>
    <lineage>
        <taxon>Eukaryota</taxon>
        <taxon>Metazoa</taxon>
        <taxon>Ecdysozoa</taxon>
        <taxon>Arthropoda</taxon>
        <taxon>Chelicerata</taxon>
        <taxon>Arachnida</taxon>
        <taxon>Acari</taxon>
        <taxon>Parasitiformes</taxon>
        <taxon>Ixodida</taxon>
        <taxon>Ixodoidea</taxon>
        <taxon>Ixodidae</taxon>
        <taxon>Haemaphysalinae</taxon>
        <taxon>Haemaphysalis</taxon>
    </lineage>
</organism>
<proteinExistence type="inferred from homology"/>
<dbReference type="Gene3D" id="1.20.1540.10">
    <property type="entry name" value="Rhomboid-like"/>
    <property type="match status" value="2"/>
</dbReference>
<dbReference type="Pfam" id="PF01694">
    <property type="entry name" value="Rhomboid"/>
    <property type="match status" value="1"/>
</dbReference>
<keyword evidence="6 8" id="KW-1133">Transmembrane helix</keyword>
<evidence type="ECO:0000256" key="1">
    <source>
        <dbReference type="ARBA" id="ARBA00004141"/>
    </source>
</evidence>
<dbReference type="VEuPathDB" id="VectorBase:HLOH_053424"/>
<evidence type="ECO:0000259" key="9">
    <source>
        <dbReference type="Pfam" id="PF01694"/>
    </source>
</evidence>
<dbReference type="Proteomes" id="UP000821853">
    <property type="component" value="Unassembled WGS sequence"/>
</dbReference>
<reference evidence="10 11" key="1">
    <citation type="journal article" date="2020" name="Cell">
        <title>Large-Scale Comparative Analyses of Tick Genomes Elucidate Their Genetic Diversity and Vector Capacities.</title>
        <authorList>
            <consortium name="Tick Genome and Microbiome Consortium (TIGMIC)"/>
            <person name="Jia N."/>
            <person name="Wang J."/>
            <person name="Shi W."/>
            <person name="Du L."/>
            <person name="Sun Y."/>
            <person name="Zhan W."/>
            <person name="Jiang J.F."/>
            <person name="Wang Q."/>
            <person name="Zhang B."/>
            <person name="Ji P."/>
            <person name="Bell-Sakyi L."/>
            <person name="Cui X.M."/>
            <person name="Yuan T.T."/>
            <person name="Jiang B.G."/>
            <person name="Yang W.F."/>
            <person name="Lam T.T."/>
            <person name="Chang Q.C."/>
            <person name="Ding S.J."/>
            <person name="Wang X.J."/>
            <person name="Zhu J.G."/>
            <person name="Ruan X.D."/>
            <person name="Zhao L."/>
            <person name="Wei J.T."/>
            <person name="Ye R.Z."/>
            <person name="Que T.C."/>
            <person name="Du C.H."/>
            <person name="Zhou Y.H."/>
            <person name="Cheng J.X."/>
            <person name="Dai P.F."/>
            <person name="Guo W.B."/>
            <person name="Han X.H."/>
            <person name="Huang E.J."/>
            <person name="Li L.F."/>
            <person name="Wei W."/>
            <person name="Gao Y.C."/>
            <person name="Liu J.Z."/>
            <person name="Shao H.Z."/>
            <person name="Wang X."/>
            <person name="Wang C.C."/>
            <person name="Yang T.C."/>
            <person name="Huo Q.B."/>
            <person name="Li W."/>
            <person name="Chen H.Y."/>
            <person name="Chen S.E."/>
            <person name="Zhou L.G."/>
            <person name="Ni X.B."/>
            <person name="Tian J.H."/>
            <person name="Sheng Y."/>
            <person name="Liu T."/>
            <person name="Pan Y.S."/>
            <person name="Xia L.Y."/>
            <person name="Li J."/>
            <person name="Zhao F."/>
            <person name="Cao W.C."/>
        </authorList>
    </citation>
    <scope>NUCLEOTIDE SEQUENCE [LARGE SCALE GENOMIC DNA]</scope>
    <source>
        <strain evidence="10">HaeL-2018</strain>
    </source>
</reference>
<dbReference type="GO" id="GO:0016020">
    <property type="term" value="C:membrane"/>
    <property type="evidence" value="ECO:0007669"/>
    <property type="project" value="UniProtKB-SubCell"/>
</dbReference>
<dbReference type="GO" id="GO:0006508">
    <property type="term" value="P:proteolysis"/>
    <property type="evidence" value="ECO:0007669"/>
    <property type="project" value="UniProtKB-KW"/>
</dbReference>
<dbReference type="PANTHER" id="PTHR43066">
    <property type="entry name" value="RHOMBOID-RELATED PROTEIN"/>
    <property type="match status" value="1"/>
</dbReference>
<keyword evidence="7 8" id="KW-0472">Membrane</keyword>
<sequence length="440" mass="49284">MEYVTWLVFIVVGERHIGIWALALLAYHLLYEVGLQSVPVVTGLTIALQTAIFARWLPVPWNSPCQVCLSARHILLHRQWRRLLFSHVEHTNDWHLYNNMVSFLWKAIQLENEMGGAKFAYVLALLLLLTGVIEVALASLLSWASEKSSYTYECGVGFSGVIFALKVLKNVAWFKQANPFPVWVAWYEFLETMILALQSSFINHLSGLLAGTTYVCYFQHKRPSFTPVAALISAALLRALPCSLNALLQNPCLSADLVLNRGDWTRLFLSPLFSHNNLHTAYVVATMMSLGYRYERSMGSARFAVRVVTMTAATGLLYCCFARILAESGLSVFAGVFSFEMAHKCYTGATAAILALKLCLVTDDRMAAEGNGFRLLKLIPLGRYPVLWFTLPCPPVLGAFLEKYFLDTCFPFLWSPAHEAGIIVGSIYAVLARCRKMLVR</sequence>
<feature type="transmembrane region" description="Helical" evidence="8">
    <location>
        <begin position="6"/>
        <end position="30"/>
    </location>
</feature>
<dbReference type="PANTHER" id="PTHR43066:SF1">
    <property type="entry name" value="RHOMBOID PROTEIN 2"/>
    <property type="match status" value="1"/>
</dbReference>
<keyword evidence="5" id="KW-0378">Hydrolase</keyword>
<dbReference type="GO" id="GO:0004252">
    <property type="term" value="F:serine-type endopeptidase activity"/>
    <property type="evidence" value="ECO:0007669"/>
    <property type="project" value="InterPro"/>
</dbReference>
<dbReference type="AlphaFoldDB" id="A0A9J6GV70"/>
<feature type="transmembrane region" description="Helical" evidence="8">
    <location>
        <begin position="194"/>
        <end position="216"/>
    </location>
</feature>
<comment type="similarity">
    <text evidence="2">Belongs to the peptidase S54 family.</text>
</comment>
<evidence type="ECO:0000256" key="3">
    <source>
        <dbReference type="ARBA" id="ARBA00022670"/>
    </source>
</evidence>
<feature type="transmembrane region" description="Helical" evidence="8">
    <location>
        <begin position="413"/>
        <end position="431"/>
    </location>
</feature>
<evidence type="ECO:0000256" key="5">
    <source>
        <dbReference type="ARBA" id="ARBA00022801"/>
    </source>
</evidence>
<keyword evidence="3" id="KW-0645">Protease</keyword>
<dbReference type="SUPFAM" id="SSF144091">
    <property type="entry name" value="Rhomboid-like"/>
    <property type="match status" value="2"/>
</dbReference>